<keyword evidence="5 7" id="KW-1133">Transmembrane helix</keyword>
<dbReference type="RefSeq" id="WP_013568422.1">
    <property type="nucleotide sequence ID" value="NC_014963.1"/>
</dbReference>
<evidence type="ECO:0000313" key="9">
    <source>
        <dbReference type="Proteomes" id="UP000006844"/>
    </source>
</evidence>
<evidence type="ECO:0000256" key="1">
    <source>
        <dbReference type="ARBA" id="ARBA00007150"/>
    </source>
</evidence>
<evidence type="ECO:0000256" key="4">
    <source>
        <dbReference type="ARBA" id="ARBA00022692"/>
    </source>
</evidence>
<gene>
    <name evidence="8" type="ordered locus">AciPR4_1883</name>
</gene>
<protein>
    <submittedName>
        <fullName evidence="8">Prolipoprotein diacylglyceryl transferase</fullName>
    </submittedName>
</protein>
<keyword evidence="3 8" id="KW-0808">Transferase</keyword>
<dbReference type="GO" id="GO:0008961">
    <property type="term" value="F:phosphatidylglycerol-prolipoprotein diacylglyceryl transferase activity"/>
    <property type="evidence" value="ECO:0007669"/>
    <property type="project" value="InterPro"/>
</dbReference>
<dbReference type="PANTHER" id="PTHR30589:SF0">
    <property type="entry name" value="PHOSPHATIDYLGLYCEROL--PROLIPOPROTEIN DIACYLGLYCERYL TRANSFERASE"/>
    <property type="match status" value="1"/>
</dbReference>
<organism evidence="8 9">
    <name type="scientific">Terriglobus saanensis (strain ATCC BAA-1853 / DSM 23119 / SP1PR4)</name>
    <dbReference type="NCBI Taxonomy" id="401053"/>
    <lineage>
        <taxon>Bacteria</taxon>
        <taxon>Pseudomonadati</taxon>
        <taxon>Acidobacteriota</taxon>
        <taxon>Terriglobia</taxon>
        <taxon>Terriglobales</taxon>
        <taxon>Acidobacteriaceae</taxon>
        <taxon>Terriglobus</taxon>
    </lineage>
</organism>
<dbReference type="EMBL" id="CP002467">
    <property type="protein sequence ID" value="ADV82689.1"/>
    <property type="molecule type" value="Genomic_DNA"/>
</dbReference>
<feature type="transmembrane region" description="Helical" evidence="7">
    <location>
        <begin position="12"/>
        <end position="31"/>
    </location>
</feature>
<name>E8V5T0_TERSS</name>
<dbReference type="AlphaFoldDB" id="E8V5T0"/>
<feature type="transmembrane region" description="Helical" evidence="7">
    <location>
        <begin position="185"/>
        <end position="207"/>
    </location>
</feature>
<evidence type="ECO:0000256" key="2">
    <source>
        <dbReference type="ARBA" id="ARBA00022475"/>
    </source>
</evidence>
<evidence type="ECO:0000256" key="7">
    <source>
        <dbReference type="SAM" id="Phobius"/>
    </source>
</evidence>
<keyword evidence="6 7" id="KW-0472">Membrane</keyword>
<dbReference type="OrthoDB" id="871140at2"/>
<keyword evidence="4 7" id="KW-0812">Transmembrane</keyword>
<feature type="transmembrane region" description="Helical" evidence="7">
    <location>
        <begin position="245"/>
        <end position="267"/>
    </location>
</feature>
<feature type="transmembrane region" description="Helical" evidence="7">
    <location>
        <begin position="127"/>
        <end position="145"/>
    </location>
</feature>
<feature type="transmembrane region" description="Helical" evidence="7">
    <location>
        <begin position="95"/>
        <end position="115"/>
    </location>
</feature>
<keyword evidence="2" id="KW-1003">Cell membrane</keyword>
<dbReference type="GO" id="GO:0005886">
    <property type="term" value="C:plasma membrane"/>
    <property type="evidence" value="ECO:0007669"/>
    <property type="project" value="InterPro"/>
</dbReference>
<dbReference type="InterPro" id="IPR001640">
    <property type="entry name" value="Lgt"/>
</dbReference>
<proteinExistence type="inferred from homology"/>
<dbReference type="KEGG" id="tsa:AciPR4_1883"/>
<keyword evidence="8" id="KW-0449">Lipoprotein</keyword>
<evidence type="ECO:0000256" key="5">
    <source>
        <dbReference type="ARBA" id="ARBA00022989"/>
    </source>
</evidence>
<evidence type="ECO:0000256" key="3">
    <source>
        <dbReference type="ARBA" id="ARBA00022679"/>
    </source>
</evidence>
<evidence type="ECO:0000256" key="6">
    <source>
        <dbReference type="ARBA" id="ARBA00023136"/>
    </source>
</evidence>
<accession>E8V5T0</accession>
<dbReference type="GO" id="GO:0042158">
    <property type="term" value="P:lipoprotein biosynthetic process"/>
    <property type="evidence" value="ECO:0007669"/>
    <property type="project" value="InterPro"/>
</dbReference>
<dbReference type="Pfam" id="PF01790">
    <property type="entry name" value="LGT"/>
    <property type="match status" value="1"/>
</dbReference>
<dbReference type="Proteomes" id="UP000006844">
    <property type="component" value="Chromosome"/>
</dbReference>
<comment type="similarity">
    <text evidence="1">Belongs to the Lgt family.</text>
</comment>
<keyword evidence="9" id="KW-1185">Reference proteome</keyword>
<dbReference type="PANTHER" id="PTHR30589">
    <property type="entry name" value="PROLIPOPROTEIN DIACYLGLYCERYL TRANSFERASE"/>
    <property type="match status" value="1"/>
</dbReference>
<evidence type="ECO:0000313" key="8">
    <source>
        <dbReference type="EMBL" id="ADV82689.1"/>
    </source>
</evidence>
<feature type="transmembrane region" description="Helical" evidence="7">
    <location>
        <begin position="214"/>
        <end position="233"/>
    </location>
</feature>
<dbReference type="STRING" id="401053.AciPR4_1883"/>
<feature type="transmembrane region" description="Helical" evidence="7">
    <location>
        <begin position="43"/>
        <end position="61"/>
    </location>
</feature>
<sequence>MLPYLHLGSFELGTFGLLLWLAAVAAAWVLHRNFQRNAVTADAVSVVALVMLAGILGAKVWHELQDPAALRESMRQIAVPGWHHPLDVAMDSLSWFRAGFAWFGGLVAGVAMLLYQGRVLYDGVRTGALRMLDLAAPAAAIGYGVGRIGCLTSGDGDYGKDTTVPWGVHIRNDALDPPRPNPPGLLVHPTPVYEFLFALALAGYLWWRGKKPQPIGLLTGEYLLLSGIGRFLVEFLRRNPPLYWGMSNAQVASIGSAVVGLLVIVWARRKAVVVSTVAV</sequence>
<dbReference type="eggNOG" id="COG0682">
    <property type="taxonomic scope" value="Bacteria"/>
</dbReference>
<reference evidence="8 9" key="1">
    <citation type="journal article" date="2012" name="Stand. Genomic Sci.">
        <title>Complete genome sequence of Terriglobus saanensis type strain SP1PR4(T), an Acidobacteria from tundra soil.</title>
        <authorList>
            <person name="Rawat S.R."/>
            <person name="Mannisto M.K."/>
            <person name="Starovoytov V."/>
            <person name="Goodwin L."/>
            <person name="Nolan M."/>
            <person name="Hauser L."/>
            <person name="Land M."/>
            <person name="Davenport K.W."/>
            <person name="Woyke T."/>
            <person name="Haggblom M.M."/>
        </authorList>
    </citation>
    <scope>NUCLEOTIDE SEQUENCE</scope>
    <source>
        <strain evidence="9">ATCC BAA-1853 / DSM 23119 / SP1PR4</strain>
    </source>
</reference>
<dbReference type="HOGENOM" id="CLU_013386_1_2_0"/>